<accession>E6LKA7</accession>
<sequence length="106" mass="11628">MSELKKTITEPVEEEVRALIPTSQPKEVETLVYVGPTIIGVASHNTIFNNGLPDNLKAAIDKEPAFKGLVIPVNRLADALKEIETKSGATFSLYEKVADYKLQEDS</sequence>
<dbReference type="AlphaFoldDB" id="E6LKA7"/>
<organism evidence="1 2">
    <name type="scientific">Lachnoanaerobaculum saburreum DSM 3986</name>
    <dbReference type="NCBI Taxonomy" id="887325"/>
    <lineage>
        <taxon>Bacteria</taxon>
        <taxon>Bacillati</taxon>
        <taxon>Bacillota</taxon>
        <taxon>Clostridia</taxon>
        <taxon>Lachnospirales</taxon>
        <taxon>Lachnospiraceae</taxon>
        <taxon>Lachnoanaerobaculum</taxon>
    </lineage>
</organism>
<evidence type="ECO:0000313" key="2">
    <source>
        <dbReference type="Proteomes" id="UP000003434"/>
    </source>
</evidence>
<dbReference type="eggNOG" id="ENOG50304TS">
    <property type="taxonomic scope" value="Bacteria"/>
</dbReference>
<evidence type="ECO:0000313" key="1">
    <source>
        <dbReference type="EMBL" id="EFU77747.1"/>
    </source>
</evidence>
<dbReference type="RefSeq" id="WP_008750163.1">
    <property type="nucleotide sequence ID" value="NZ_GL622296.1"/>
</dbReference>
<proteinExistence type="predicted"/>
<dbReference type="HOGENOM" id="CLU_182096_0_0_9"/>
<dbReference type="Proteomes" id="UP000003434">
    <property type="component" value="Unassembled WGS sequence"/>
</dbReference>
<protein>
    <submittedName>
        <fullName evidence="1">Uncharacterized protein</fullName>
    </submittedName>
</protein>
<gene>
    <name evidence="1" type="ORF">HMPREF0381_0392</name>
</gene>
<name>E6LKA7_9FIRM</name>
<reference evidence="1 2" key="1">
    <citation type="submission" date="2010-12" db="EMBL/GenBank/DDBJ databases">
        <authorList>
            <person name="Muzny D."/>
            <person name="Qin X."/>
            <person name="Deng J."/>
            <person name="Jiang H."/>
            <person name="Liu Y."/>
            <person name="Qu J."/>
            <person name="Song X.-Z."/>
            <person name="Zhang L."/>
            <person name="Thornton R."/>
            <person name="Coyle M."/>
            <person name="Francisco L."/>
            <person name="Jackson L."/>
            <person name="Javaid M."/>
            <person name="Korchina V."/>
            <person name="Kovar C."/>
            <person name="Mata R."/>
            <person name="Mathew T."/>
            <person name="Ngo R."/>
            <person name="Nguyen L."/>
            <person name="Nguyen N."/>
            <person name="Okwuonu G."/>
            <person name="Ongeri F."/>
            <person name="Pham C."/>
            <person name="Simmons D."/>
            <person name="Wilczek-Boney K."/>
            <person name="Hale W."/>
            <person name="Jakkamsetti A."/>
            <person name="Pham P."/>
            <person name="Ruth R."/>
            <person name="San Lucas F."/>
            <person name="Warren J."/>
            <person name="Zhang J."/>
            <person name="Zhao Z."/>
            <person name="Zhou C."/>
            <person name="Zhu D."/>
            <person name="Lee S."/>
            <person name="Bess C."/>
            <person name="Blankenburg K."/>
            <person name="Forbes L."/>
            <person name="Fu Q."/>
            <person name="Gubbala S."/>
            <person name="Hirani K."/>
            <person name="Jayaseelan J.C."/>
            <person name="Lara F."/>
            <person name="Munidasa M."/>
            <person name="Palculict T."/>
            <person name="Patil S."/>
            <person name="Pu L.-L."/>
            <person name="Saada N."/>
            <person name="Tang L."/>
            <person name="Weissenberger G."/>
            <person name="Zhu Y."/>
            <person name="Hemphill L."/>
            <person name="Shang Y."/>
            <person name="Youmans B."/>
            <person name="Ayvaz T."/>
            <person name="Ross M."/>
            <person name="Santibanez J."/>
            <person name="Aqrawi P."/>
            <person name="Gross S."/>
            <person name="Joshi V."/>
            <person name="Fowler G."/>
            <person name="Nazareth L."/>
            <person name="Reid J."/>
            <person name="Worley K."/>
            <person name="Petrosino J."/>
            <person name="Highlander S."/>
            <person name="Gibbs R."/>
        </authorList>
    </citation>
    <scope>NUCLEOTIDE SEQUENCE [LARGE SCALE GENOMIC DNA]</scope>
    <source>
        <strain evidence="1 2">DSM 3986</strain>
    </source>
</reference>
<dbReference type="EMBL" id="AEPW01000008">
    <property type="protein sequence ID" value="EFU77747.1"/>
    <property type="molecule type" value="Genomic_DNA"/>
</dbReference>
<comment type="caution">
    <text evidence="1">The sequence shown here is derived from an EMBL/GenBank/DDBJ whole genome shotgun (WGS) entry which is preliminary data.</text>
</comment>